<dbReference type="EMBL" id="BMGC01000013">
    <property type="protein sequence ID" value="GGB33290.1"/>
    <property type="molecule type" value="Genomic_DNA"/>
</dbReference>
<accession>A0A916T657</accession>
<reference evidence="2" key="1">
    <citation type="journal article" date="2014" name="Int. J. Syst. Evol. Microbiol.">
        <title>Complete genome sequence of Corynebacterium casei LMG S-19264T (=DSM 44701T), isolated from a smear-ripened cheese.</title>
        <authorList>
            <consortium name="US DOE Joint Genome Institute (JGI-PGF)"/>
            <person name="Walter F."/>
            <person name="Albersmeier A."/>
            <person name="Kalinowski J."/>
            <person name="Ruckert C."/>
        </authorList>
    </citation>
    <scope>NUCLEOTIDE SEQUENCE</scope>
    <source>
        <strain evidence="2">CGMCC 1.12827</strain>
    </source>
</reference>
<name>A0A916T657_9ACTN</name>
<comment type="caution">
    <text evidence="2">The sequence shown here is derived from an EMBL/GenBank/DDBJ whole genome shotgun (WGS) entry which is preliminary data.</text>
</comment>
<feature type="region of interest" description="Disordered" evidence="1">
    <location>
        <begin position="1"/>
        <end position="60"/>
    </location>
</feature>
<evidence type="ECO:0000313" key="3">
    <source>
        <dbReference type="Proteomes" id="UP000621454"/>
    </source>
</evidence>
<dbReference type="Proteomes" id="UP000621454">
    <property type="component" value="Unassembled WGS sequence"/>
</dbReference>
<evidence type="ECO:0000313" key="2">
    <source>
        <dbReference type="EMBL" id="GGB33290.1"/>
    </source>
</evidence>
<feature type="compositionally biased region" description="Polar residues" evidence="1">
    <location>
        <begin position="51"/>
        <end position="60"/>
    </location>
</feature>
<organism evidence="2 3">
    <name type="scientific">Gordonia jinhuaensis</name>
    <dbReference type="NCBI Taxonomy" id="1517702"/>
    <lineage>
        <taxon>Bacteria</taxon>
        <taxon>Bacillati</taxon>
        <taxon>Actinomycetota</taxon>
        <taxon>Actinomycetes</taxon>
        <taxon>Mycobacteriales</taxon>
        <taxon>Gordoniaceae</taxon>
        <taxon>Gordonia</taxon>
    </lineage>
</organism>
<reference evidence="2" key="2">
    <citation type="submission" date="2020-09" db="EMBL/GenBank/DDBJ databases">
        <authorList>
            <person name="Sun Q."/>
            <person name="Zhou Y."/>
        </authorList>
    </citation>
    <scope>NUCLEOTIDE SEQUENCE</scope>
    <source>
        <strain evidence="2">CGMCC 1.12827</strain>
    </source>
</reference>
<keyword evidence="3" id="KW-1185">Reference proteome</keyword>
<gene>
    <name evidence="2" type="ORF">GCM10011489_21820</name>
</gene>
<sequence length="89" mass="9138">MPASLAIVRNDSGASQPQYLDGISPDPRCRSGHEYNPPDNRAKSPHRAHGSSASDANCGKQSDIATLGANASALALAHDTILCPAAIST</sequence>
<proteinExistence type="predicted"/>
<protein>
    <submittedName>
        <fullName evidence="2">Uncharacterized protein</fullName>
    </submittedName>
</protein>
<evidence type="ECO:0000256" key="1">
    <source>
        <dbReference type="SAM" id="MobiDB-lite"/>
    </source>
</evidence>
<dbReference type="AlphaFoldDB" id="A0A916T657"/>